<evidence type="ECO:0000256" key="5">
    <source>
        <dbReference type="ARBA" id="ARBA00015162"/>
    </source>
</evidence>
<dbReference type="InterPro" id="IPR028094">
    <property type="entry name" value="RTC4_C"/>
</dbReference>
<evidence type="ECO:0000313" key="11">
    <source>
        <dbReference type="Proteomes" id="UP000236621"/>
    </source>
</evidence>
<dbReference type="PANTHER" id="PTHR41391">
    <property type="entry name" value="RESTRICTION OF TELOMERE CAPPING PROTEIN 4"/>
    <property type="match status" value="1"/>
</dbReference>
<evidence type="ECO:0000256" key="1">
    <source>
        <dbReference type="ARBA" id="ARBA00002738"/>
    </source>
</evidence>
<accession>A0A2K3QH85</accession>
<reference evidence="10 11" key="1">
    <citation type="submission" date="2017-08" db="EMBL/GenBank/DDBJ databases">
        <title>Harnessing the power of phylogenomics to disentangle the directionality and signatures of interkingdom host jumping in the parasitic fungal genus Tolypocladium.</title>
        <authorList>
            <person name="Quandt C.A."/>
            <person name="Patterson W."/>
            <person name="Spatafora J.W."/>
        </authorList>
    </citation>
    <scope>NUCLEOTIDE SEQUENCE [LARGE SCALE GENOMIC DNA]</scope>
    <source>
        <strain evidence="10 11">CBS 113982</strain>
    </source>
</reference>
<protein>
    <recommendedName>
        <fullName evidence="5">Restriction of telomere capping protein 4</fullName>
    </recommendedName>
</protein>
<dbReference type="EMBL" id="NRSZ01000485">
    <property type="protein sequence ID" value="PNY26896.1"/>
    <property type="molecule type" value="Genomic_DNA"/>
</dbReference>
<dbReference type="PANTHER" id="PTHR41391:SF1">
    <property type="entry name" value="RESTRICTION OF TELOMERE CAPPING PROTEIN 4"/>
    <property type="match status" value="1"/>
</dbReference>
<feature type="compositionally biased region" description="Basic and acidic residues" evidence="8">
    <location>
        <begin position="74"/>
        <end position="86"/>
    </location>
</feature>
<evidence type="ECO:0000256" key="6">
    <source>
        <dbReference type="ARBA" id="ARBA00022490"/>
    </source>
</evidence>
<sequence>MSRSKRQRLDVKTPATYGQDTAAYESPRSSAEHLTDKLGFTTLKHSKFTYGAKNTNSRGQPEKKATTSKPKLCVPDRIDSPEKSEASKLIVPSGSVPSSRPISPPGELVLKDHRDDAVLENTLPSPEAKSILETTGFKAKGTRVNPPIRQTKKEIEVPKAPSPPPAVFKLPARISELARRTGDVRDQPGGELCSILSDAESDGRQSDVEAIDAGEEHATVMAVCPWCGEPVDKALLDESSKGKRMNVRQQTRFCRKHRKQTAVEMWQANGYPKVDWQVLDERFAEHHTLLLDIVNGKSSHFRSILGEKIQSGQARSMKKEDNLNPGYYGPRGFNLMCDYLVNEFGDLLKEKAVDDRVIAGRGSAAFIQSVLVAELAVQLIKDDMGVSVADARDIMEESKSLGEMVHEEV</sequence>
<evidence type="ECO:0000256" key="8">
    <source>
        <dbReference type="SAM" id="MobiDB-lite"/>
    </source>
</evidence>
<dbReference type="AlphaFoldDB" id="A0A2K3QH85"/>
<keyword evidence="11" id="KW-1185">Reference proteome</keyword>
<comment type="function">
    <text evidence="1">May be involved in a process influencing telomere capping.</text>
</comment>
<dbReference type="Proteomes" id="UP000236621">
    <property type="component" value="Unassembled WGS sequence"/>
</dbReference>
<gene>
    <name evidence="10" type="ORF">TCAP_03177</name>
</gene>
<proteinExistence type="inferred from homology"/>
<name>A0A2K3QH85_9HYPO</name>
<dbReference type="SMART" id="SM01312">
    <property type="entry name" value="RTC4"/>
    <property type="match status" value="1"/>
</dbReference>
<dbReference type="GO" id="GO:0005634">
    <property type="term" value="C:nucleus"/>
    <property type="evidence" value="ECO:0007669"/>
    <property type="project" value="UniProtKB-SubCell"/>
</dbReference>
<dbReference type="Pfam" id="PF14474">
    <property type="entry name" value="RTC4"/>
    <property type="match status" value="1"/>
</dbReference>
<feature type="domain" description="Restriction of telomere capping protein 4 C-terminal" evidence="9">
    <location>
        <begin position="293"/>
        <end position="408"/>
    </location>
</feature>
<feature type="region of interest" description="Disordered" evidence="8">
    <location>
        <begin position="1"/>
        <end position="33"/>
    </location>
</feature>
<evidence type="ECO:0000256" key="4">
    <source>
        <dbReference type="ARBA" id="ARBA00009461"/>
    </source>
</evidence>
<dbReference type="InterPro" id="IPR039024">
    <property type="entry name" value="RTC4"/>
</dbReference>
<comment type="subcellular location">
    <subcellularLocation>
        <location evidence="3">Cytoplasm</location>
    </subcellularLocation>
    <subcellularLocation>
        <location evidence="2">Nucleus</location>
    </subcellularLocation>
</comment>
<dbReference type="STRING" id="45235.A0A2K3QH85"/>
<evidence type="ECO:0000313" key="10">
    <source>
        <dbReference type="EMBL" id="PNY26896.1"/>
    </source>
</evidence>
<dbReference type="OrthoDB" id="128308at2759"/>
<comment type="similarity">
    <text evidence="4">Belongs to the RTC4 family.</text>
</comment>
<dbReference type="GO" id="GO:0005737">
    <property type="term" value="C:cytoplasm"/>
    <property type="evidence" value="ECO:0007669"/>
    <property type="project" value="UniProtKB-SubCell"/>
</dbReference>
<feature type="region of interest" description="Disordered" evidence="8">
    <location>
        <begin position="45"/>
        <end position="108"/>
    </location>
</feature>
<organism evidence="10 11">
    <name type="scientific">Tolypocladium capitatum</name>
    <dbReference type="NCBI Taxonomy" id="45235"/>
    <lineage>
        <taxon>Eukaryota</taxon>
        <taxon>Fungi</taxon>
        <taxon>Dikarya</taxon>
        <taxon>Ascomycota</taxon>
        <taxon>Pezizomycotina</taxon>
        <taxon>Sordariomycetes</taxon>
        <taxon>Hypocreomycetidae</taxon>
        <taxon>Hypocreales</taxon>
        <taxon>Ophiocordycipitaceae</taxon>
        <taxon>Tolypocladium</taxon>
    </lineage>
</organism>
<keyword evidence="6" id="KW-0963">Cytoplasm</keyword>
<evidence type="ECO:0000256" key="3">
    <source>
        <dbReference type="ARBA" id="ARBA00004496"/>
    </source>
</evidence>
<evidence type="ECO:0000256" key="7">
    <source>
        <dbReference type="ARBA" id="ARBA00023242"/>
    </source>
</evidence>
<comment type="caution">
    <text evidence="10">The sequence shown here is derived from an EMBL/GenBank/DDBJ whole genome shotgun (WGS) entry which is preliminary data.</text>
</comment>
<evidence type="ECO:0000259" key="9">
    <source>
        <dbReference type="SMART" id="SM01312"/>
    </source>
</evidence>
<evidence type="ECO:0000256" key="2">
    <source>
        <dbReference type="ARBA" id="ARBA00004123"/>
    </source>
</evidence>
<keyword evidence="7" id="KW-0539">Nucleus</keyword>